<accession>A0A2T4C578</accession>
<keyword evidence="2" id="KW-1185">Reference proteome</keyword>
<proteinExistence type="predicted"/>
<sequence>MFVITRGAHLTHRNTIPYHTDGTIKSTLKTSKHNRTITHQPLHNQQQQQSNIRRKDSTATMMTALAYTAFVVPIPTADEHDDFLATMTLARDIIRNYALPFSPSSLRGRLSASSSRFSIGSFTSDVIDDDESPSTHRYNNHRDNYGGVENGVGYEAEIASGNGSNTVRRRRSARASVLRRLRVLVDERVRLRRTGYVPMDDAIEMQ</sequence>
<organism evidence="1 2">
    <name type="scientific">Trichoderma longibrachiatum ATCC 18648</name>
    <dbReference type="NCBI Taxonomy" id="983965"/>
    <lineage>
        <taxon>Eukaryota</taxon>
        <taxon>Fungi</taxon>
        <taxon>Dikarya</taxon>
        <taxon>Ascomycota</taxon>
        <taxon>Pezizomycotina</taxon>
        <taxon>Sordariomycetes</taxon>
        <taxon>Hypocreomycetidae</taxon>
        <taxon>Hypocreales</taxon>
        <taxon>Hypocreaceae</taxon>
        <taxon>Trichoderma</taxon>
    </lineage>
</organism>
<dbReference type="Proteomes" id="UP000240760">
    <property type="component" value="Unassembled WGS sequence"/>
</dbReference>
<name>A0A2T4C578_TRILO</name>
<protein>
    <submittedName>
        <fullName evidence="1">Uncharacterized protein</fullName>
    </submittedName>
</protein>
<dbReference type="AlphaFoldDB" id="A0A2T4C578"/>
<dbReference type="EMBL" id="KZ679131">
    <property type="protein sequence ID" value="PTB76703.1"/>
    <property type="molecule type" value="Genomic_DNA"/>
</dbReference>
<reference evidence="1 2" key="1">
    <citation type="submission" date="2016-07" db="EMBL/GenBank/DDBJ databases">
        <title>Multiple horizontal gene transfer events from other fungi enriched the ability of initially mycotrophic Trichoderma (Ascomycota) to feed on dead plant biomass.</title>
        <authorList>
            <consortium name="DOE Joint Genome Institute"/>
            <person name="Aerts A."/>
            <person name="Atanasova L."/>
            <person name="Chenthamara K."/>
            <person name="Zhang J."/>
            <person name="Grujic M."/>
            <person name="Henrissat B."/>
            <person name="Kuo A."/>
            <person name="Salamov A."/>
            <person name="Lipzen A."/>
            <person name="Labutti K."/>
            <person name="Barry K."/>
            <person name="Miao Y."/>
            <person name="Rahimi M.J."/>
            <person name="Shen Q."/>
            <person name="Grigoriev I.V."/>
            <person name="Kubicek C.P."/>
            <person name="Druzhinina I.S."/>
        </authorList>
    </citation>
    <scope>NUCLEOTIDE SEQUENCE [LARGE SCALE GENOMIC DNA]</scope>
    <source>
        <strain evidence="1 2">ATCC 18648</strain>
    </source>
</reference>
<gene>
    <name evidence="1" type="ORF">M440DRAFT_300505</name>
</gene>
<dbReference type="OrthoDB" id="10636923at2759"/>
<evidence type="ECO:0000313" key="2">
    <source>
        <dbReference type="Proteomes" id="UP000240760"/>
    </source>
</evidence>
<evidence type="ECO:0000313" key="1">
    <source>
        <dbReference type="EMBL" id="PTB76703.1"/>
    </source>
</evidence>